<dbReference type="PANTHER" id="PTHR11138:SF5">
    <property type="entry name" value="METHIONYL-TRNA FORMYLTRANSFERASE, MITOCHONDRIAL"/>
    <property type="match status" value="1"/>
</dbReference>
<evidence type="ECO:0000313" key="8">
    <source>
        <dbReference type="EMBL" id="PEN08524.1"/>
    </source>
</evidence>
<evidence type="ECO:0000313" key="9">
    <source>
        <dbReference type="Proteomes" id="UP000221024"/>
    </source>
</evidence>
<dbReference type="RefSeq" id="WP_098061336.1">
    <property type="nucleotide sequence ID" value="NZ_PDEP01000003.1"/>
</dbReference>
<dbReference type="InterPro" id="IPR044135">
    <property type="entry name" value="Met-tRNA-FMT_C"/>
</dbReference>
<dbReference type="CDD" id="cd08704">
    <property type="entry name" value="Met_tRNA_FMT_C"/>
    <property type="match status" value="1"/>
</dbReference>
<dbReference type="InterPro" id="IPR005794">
    <property type="entry name" value="Fmt"/>
</dbReference>
<reference evidence="8 9" key="1">
    <citation type="submission" date="2017-10" db="EMBL/GenBank/DDBJ databases">
        <title>Draft genome of Longimonas halophila.</title>
        <authorList>
            <person name="Goh K.M."/>
            <person name="Shamsir M.S."/>
            <person name="Lim S.W."/>
        </authorList>
    </citation>
    <scope>NUCLEOTIDE SEQUENCE [LARGE SCALE GENOMIC DNA]</scope>
    <source>
        <strain evidence="8 9">KCTC 42399</strain>
    </source>
</reference>
<comment type="caution">
    <text evidence="8">The sequence shown here is derived from an EMBL/GenBank/DDBJ whole genome shotgun (WGS) entry which is preliminary data.</text>
</comment>
<dbReference type="SUPFAM" id="SSF50486">
    <property type="entry name" value="FMT C-terminal domain-like"/>
    <property type="match status" value="1"/>
</dbReference>
<dbReference type="HAMAP" id="MF_00182">
    <property type="entry name" value="Formyl_trans"/>
    <property type="match status" value="1"/>
</dbReference>
<dbReference type="InterPro" id="IPR002376">
    <property type="entry name" value="Formyl_transf_N"/>
</dbReference>
<evidence type="ECO:0000256" key="5">
    <source>
        <dbReference type="HAMAP-Rule" id="MF_00182"/>
    </source>
</evidence>
<protein>
    <recommendedName>
        <fullName evidence="2 5">Methionyl-tRNA formyltransferase</fullName>
        <ecNumber evidence="2 5">2.1.2.9</ecNumber>
    </recommendedName>
</protein>
<dbReference type="InterPro" id="IPR036477">
    <property type="entry name" value="Formyl_transf_N_sf"/>
</dbReference>
<comment type="function">
    <text evidence="5">Attaches a formyl group to the free amino group of methionyl-tRNA(fMet). The formyl group appears to play a dual role in the initiator identity of N-formylmethionyl-tRNA by promoting its recognition by IF2 and preventing the misappropriation of this tRNA by the elongation apparatus.</text>
</comment>
<keyword evidence="4 5" id="KW-0648">Protein biosynthesis</keyword>
<comment type="catalytic activity">
    <reaction evidence="5">
        <text>L-methionyl-tRNA(fMet) + (6R)-10-formyltetrahydrofolate = N-formyl-L-methionyl-tRNA(fMet) + (6S)-5,6,7,8-tetrahydrofolate + H(+)</text>
        <dbReference type="Rhea" id="RHEA:24380"/>
        <dbReference type="Rhea" id="RHEA-COMP:9952"/>
        <dbReference type="Rhea" id="RHEA-COMP:9953"/>
        <dbReference type="ChEBI" id="CHEBI:15378"/>
        <dbReference type="ChEBI" id="CHEBI:57453"/>
        <dbReference type="ChEBI" id="CHEBI:78530"/>
        <dbReference type="ChEBI" id="CHEBI:78844"/>
        <dbReference type="ChEBI" id="CHEBI:195366"/>
        <dbReference type="EC" id="2.1.2.9"/>
    </reaction>
</comment>
<evidence type="ECO:0000259" key="6">
    <source>
        <dbReference type="Pfam" id="PF00551"/>
    </source>
</evidence>
<keyword evidence="9" id="KW-1185">Reference proteome</keyword>
<dbReference type="OrthoDB" id="9802815at2"/>
<dbReference type="InterPro" id="IPR005793">
    <property type="entry name" value="Formyl_trans_C"/>
</dbReference>
<dbReference type="Pfam" id="PF02911">
    <property type="entry name" value="Formyl_trans_C"/>
    <property type="match status" value="1"/>
</dbReference>
<dbReference type="CDD" id="cd08646">
    <property type="entry name" value="FMT_core_Met-tRNA-FMT_N"/>
    <property type="match status" value="1"/>
</dbReference>
<name>A0A2H3NNN1_9BACT</name>
<evidence type="ECO:0000259" key="7">
    <source>
        <dbReference type="Pfam" id="PF02911"/>
    </source>
</evidence>
<dbReference type="EMBL" id="PDEP01000003">
    <property type="protein sequence ID" value="PEN08524.1"/>
    <property type="molecule type" value="Genomic_DNA"/>
</dbReference>
<dbReference type="Proteomes" id="UP000221024">
    <property type="component" value="Unassembled WGS sequence"/>
</dbReference>
<proteinExistence type="inferred from homology"/>
<keyword evidence="3 5" id="KW-0808">Transferase</keyword>
<gene>
    <name evidence="5" type="primary">fmt</name>
    <name evidence="8" type="ORF">CRI93_04055</name>
</gene>
<dbReference type="PANTHER" id="PTHR11138">
    <property type="entry name" value="METHIONYL-TRNA FORMYLTRANSFERASE"/>
    <property type="match status" value="1"/>
</dbReference>
<evidence type="ECO:0000256" key="3">
    <source>
        <dbReference type="ARBA" id="ARBA00022679"/>
    </source>
</evidence>
<accession>A0A2H3NNN1</accession>
<evidence type="ECO:0000256" key="2">
    <source>
        <dbReference type="ARBA" id="ARBA00012261"/>
    </source>
</evidence>
<sequence>MNIVFMGTPEFAVPSLEALSDAGYRPQTVVTGPDRGRGRGQSMRPTAVKKAAQALEIDDILQPDSVHDASFAESLRERAPDCFVVVAFKILPPSVLSIPSKGAFNLHGSLLPAYRGAAPIHRAVMNGDAETGVTTFFLEPKVDTGDMILKKRMPIGPNETTGDVHDRMMHLGAEAVVETVQLIEQGTAPRIPQDNDAATPAPKVHAEEADIPWSASAATVHNHIRGLSPIPGAWTLHGDTRLKVYRSHRLEDEAEAAHDTTPGTVLSTNGVVHVACGSGAVSLDVIQQPGKQRLDAEAFVNGYPMSAGDVLASSATASTVA</sequence>
<dbReference type="NCBIfam" id="TIGR00460">
    <property type="entry name" value="fmt"/>
    <property type="match status" value="1"/>
</dbReference>
<dbReference type="EC" id="2.1.2.9" evidence="2 5"/>
<evidence type="ECO:0000256" key="1">
    <source>
        <dbReference type="ARBA" id="ARBA00010699"/>
    </source>
</evidence>
<evidence type="ECO:0000256" key="4">
    <source>
        <dbReference type="ARBA" id="ARBA00022917"/>
    </source>
</evidence>
<feature type="domain" description="Formyl transferase C-terminal" evidence="7">
    <location>
        <begin position="204"/>
        <end position="303"/>
    </location>
</feature>
<dbReference type="GO" id="GO:0004479">
    <property type="term" value="F:methionyl-tRNA formyltransferase activity"/>
    <property type="evidence" value="ECO:0007669"/>
    <property type="project" value="UniProtKB-UniRule"/>
</dbReference>
<dbReference type="GO" id="GO:0005829">
    <property type="term" value="C:cytosol"/>
    <property type="evidence" value="ECO:0007669"/>
    <property type="project" value="TreeGrafter"/>
</dbReference>
<organism evidence="8 9">
    <name type="scientific">Longimonas halophila</name>
    <dbReference type="NCBI Taxonomy" id="1469170"/>
    <lineage>
        <taxon>Bacteria</taxon>
        <taxon>Pseudomonadati</taxon>
        <taxon>Rhodothermota</taxon>
        <taxon>Rhodothermia</taxon>
        <taxon>Rhodothermales</taxon>
        <taxon>Salisaetaceae</taxon>
        <taxon>Longimonas</taxon>
    </lineage>
</organism>
<feature type="binding site" evidence="5">
    <location>
        <begin position="109"/>
        <end position="112"/>
    </location>
    <ligand>
        <name>(6S)-5,6,7,8-tetrahydrofolate</name>
        <dbReference type="ChEBI" id="CHEBI:57453"/>
    </ligand>
</feature>
<dbReference type="InterPro" id="IPR041711">
    <property type="entry name" value="Met-tRNA-FMT_N"/>
</dbReference>
<dbReference type="InterPro" id="IPR011034">
    <property type="entry name" value="Formyl_transferase-like_C_sf"/>
</dbReference>
<comment type="similarity">
    <text evidence="1 5">Belongs to the Fmt family.</text>
</comment>
<dbReference type="AlphaFoldDB" id="A0A2H3NNN1"/>
<dbReference type="SUPFAM" id="SSF53328">
    <property type="entry name" value="Formyltransferase"/>
    <property type="match status" value="1"/>
</dbReference>
<feature type="domain" description="Formyl transferase N-terminal" evidence="6">
    <location>
        <begin position="1"/>
        <end position="180"/>
    </location>
</feature>
<dbReference type="Gene3D" id="3.40.50.12230">
    <property type="match status" value="1"/>
</dbReference>
<dbReference type="Pfam" id="PF00551">
    <property type="entry name" value="Formyl_trans_N"/>
    <property type="match status" value="1"/>
</dbReference>